<keyword evidence="2" id="KW-1185">Reference proteome</keyword>
<gene>
    <name evidence="1" type="ORF">L6452_28562</name>
</gene>
<evidence type="ECO:0000313" key="2">
    <source>
        <dbReference type="Proteomes" id="UP001055879"/>
    </source>
</evidence>
<sequence length="598" mass="68438">MESSSSEGNSCNQMYGFLPCSTNLPGHIFLIVIYEYLLYCGESYVSRDARDLLFGKGYWGAVFFQLLDSLPEPLVLAASVALSKNEAAEEHLVMAVGLLVGSSILLLTLVWGFCIIFARRKFDHERSKNEHWLQPLLTGSGVVTDSETSLRARFMLVSLMPFIVILIPMAYGISSDDQKSVLAMSLLVALLCLVYYFFAQHADDRIQKRTLEYAEIERKIEMRVPFYEVQVLMLNRNKHLMRLGMEMEKKIGMEMENKMGIEMENKMGIEEHKMIGRNGVVVRFKEWFFEKIHMMEDPNSHKKFNKVAQLLHEEKISLMKLISGMVQHDLLNNLDDTKRKLAMDRIFKKMDRDGSSSISHAELKHFLESEHKDKTVDDEVVEMIMTLLDVDGNGNIDRKEFENGLEEWAWEIKQHNLQNNSPSHNHDADKKRRDEEAKGRSDGKSKAIGFVGIGILMLGFFAEPLTHSVQIFSESVNILPFYISFIFLPMATHARTAFAAFGAAKQKRHHTTSSTFSEIYHKVLMNNLMGFALLLCVMIFLGLNWHFSAEVLTLVIVCGIVGILTGFNSKFPNWTLIIAFPLYPLSLIFFSHINFYFQ</sequence>
<evidence type="ECO:0000313" key="1">
    <source>
        <dbReference type="EMBL" id="KAI3702810.1"/>
    </source>
</evidence>
<reference evidence="2" key="1">
    <citation type="journal article" date="2022" name="Mol. Ecol. Resour.">
        <title>The genomes of chicory, endive, great burdock and yacon provide insights into Asteraceae palaeo-polyploidization history and plant inulin production.</title>
        <authorList>
            <person name="Fan W."/>
            <person name="Wang S."/>
            <person name="Wang H."/>
            <person name="Wang A."/>
            <person name="Jiang F."/>
            <person name="Liu H."/>
            <person name="Zhao H."/>
            <person name="Xu D."/>
            <person name="Zhang Y."/>
        </authorList>
    </citation>
    <scope>NUCLEOTIDE SEQUENCE [LARGE SCALE GENOMIC DNA]</scope>
    <source>
        <strain evidence="2">cv. Niubang</strain>
    </source>
</reference>
<protein>
    <submittedName>
        <fullName evidence="1">Uncharacterized protein</fullName>
    </submittedName>
</protein>
<organism evidence="1 2">
    <name type="scientific">Arctium lappa</name>
    <name type="common">Greater burdock</name>
    <name type="synonym">Lappa major</name>
    <dbReference type="NCBI Taxonomy" id="4217"/>
    <lineage>
        <taxon>Eukaryota</taxon>
        <taxon>Viridiplantae</taxon>
        <taxon>Streptophyta</taxon>
        <taxon>Embryophyta</taxon>
        <taxon>Tracheophyta</taxon>
        <taxon>Spermatophyta</taxon>
        <taxon>Magnoliopsida</taxon>
        <taxon>eudicotyledons</taxon>
        <taxon>Gunneridae</taxon>
        <taxon>Pentapetalae</taxon>
        <taxon>asterids</taxon>
        <taxon>campanulids</taxon>
        <taxon>Asterales</taxon>
        <taxon>Asteraceae</taxon>
        <taxon>Carduoideae</taxon>
        <taxon>Cardueae</taxon>
        <taxon>Arctiinae</taxon>
        <taxon>Arctium</taxon>
    </lineage>
</organism>
<reference evidence="1 2" key="2">
    <citation type="journal article" date="2022" name="Mol. Ecol. Resour.">
        <title>The genomes of chicory, endive, great burdock and yacon provide insights into Asteraceae paleo-polyploidization history and plant inulin production.</title>
        <authorList>
            <person name="Fan W."/>
            <person name="Wang S."/>
            <person name="Wang H."/>
            <person name="Wang A."/>
            <person name="Jiang F."/>
            <person name="Liu H."/>
            <person name="Zhao H."/>
            <person name="Xu D."/>
            <person name="Zhang Y."/>
        </authorList>
    </citation>
    <scope>NUCLEOTIDE SEQUENCE [LARGE SCALE GENOMIC DNA]</scope>
    <source>
        <strain evidence="2">cv. Niubang</strain>
    </source>
</reference>
<dbReference type="EMBL" id="CM042055">
    <property type="protein sequence ID" value="KAI3702810.1"/>
    <property type="molecule type" value="Genomic_DNA"/>
</dbReference>
<comment type="caution">
    <text evidence="1">The sequence shown here is derived from an EMBL/GenBank/DDBJ whole genome shotgun (WGS) entry which is preliminary data.</text>
</comment>
<name>A0ACB8ZZM8_ARCLA</name>
<proteinExistence type="predicted"/>
<dbReference type="Proteomes" id="UP001055879">
    <property type="component" value="Linkage Group LG09"/>
</dbReference>
<accession>A0ACB8ZZM8</accession>